<evidence type="ECO:0000256" key="11">
    <source>
        <dbReference type="ARBA" id="ARBA00022833"/>
    </source>
</evidence>
<dbReference type="Gene3D" id="2.60.40.1730">
    <property type="entry name" value="tricorn interacting facor f3 domain"/>
    <property type="match status" value="1"/>
</dbReference>
<comment type="subcellular location">
    <subcellularLocation>
        <location evidence="3">Cytoplasm</location>
    </subcellularLocation>
</comment>
<dbReference type="Proteomes" id="UP001596405">
    <property type="component" value="Unassembled WGS sequence"/>
</dbReference>
<organism evidence="15 16">
    <name type="scientific">Rufibacter roseus</name>
    <dbReference type="NCBI Taxonomy" id="1567108"/>
    <lineage>
        <taxon>Bacteria</taxon>
        <taxon>Pseudomonadati</taxon>
        <taxon>Bacteroidota</taxon>
        <taxon>Cytophagia</taxon>
        <taxon>Cytophagales</taxon>
        <taxon>Hymenobacteraceae</taxon>
        <taxon>Rufibacter</taxon>
    </lineage>
</organism>
<keyword evidence="7" id="KW-0963">Cytoplasm</keyword>
<evidence type="ECO:0000259" key="14">
    <source>
        <dbReference type="SMART" id="SM01263"/>
    </source>
</evidence>
<evidence type="ECO:0000256" key="7">
    <source>
        <dbReference type="ARBA" id="ARBA00022490"/>
    </source>
</evidence>
<dbReference type="SUPFAM" id="SSF48371">
    <property type="entry name" value="ARM repeat"/>
    <property type="match status" value="1"/>
</dbReference>
<dbReference type="InterPro" id="IPR049980">
    <property type="entry name" value="LTA4H_cat"/>
</dbReference>
<gene>
    <name evidence="15" type="ORF">ACFQHR_18070</name>
</gene>
<dbReference type="InterPro" id="IPR015211">
    <property type="entry name" value="Peptidase_M1_C"/>
</dbReference>
<comment type="cofactor">
    <cofactor evidence="2">
        <name>Zn(2+)</name>
        <dbReference type="ChEBI" id="CHEBI:29105"/>
    </cofactor>
</comment>
<reference evidence="16" key="1">
    <citation type="journal article" date="2019" name="Int. J. Syst. Evol. Microbiol.">
        <title>The Global Catalogue of Microorganisms (GCM) 10K type strain sequencing project: providing services to taxonomists for standard genome sequencing and annotation.</title>
        <authorList>
            <consortium name="The Broad Institute Genomics Platform"/>
            <consortium name="The Broad Institute Genome Sequencing Center for Infectious Disease"/>
            <person name="Wu L."/>
            <person name="Ma J."/>
        </authorList>
    </citation>
    <scope>NUCLEOTIDE SEQUENCE [LARGE SCALE GENOMIC DNA]</scope>
    <source>
        <strain evidence="16">CGMCC 4.7393</strain>
    </source>
</reference>
<evidence type="ECO:0000256" key="6">
    <source>
        <dbReference type="ARBA" id="ARBA00015611"/>
    </source>
</evidence>
<dbReference type="CDD" id="cd09599">
    <property type="entry name" value="M1_LTA4H"/>
    <property type="match status" value="1"/>
</dbReference>
<feature type="region of interest" description="Disordered" evidence="13">
    <location>
        <begin position="1"/>
        <end position="21"/>
    </location>
</feature>
<evidence type="ECO:0000256" key="8">
    <source>
        <dbReference type="ARBA" id="ARBA00022670"/>
    </source>
</evidence>
<dbReference type="InterPro" id="IPR038502">
    <property type="entry name" value="M1_LTA-4_hydro/amino_C_sf"/>
</dbReference>
<keyword evidence="8" id="KW-0645">Protease</keyword>
<evidence type="ECO:0000256" key="5">
    <source>
        <dbReference type="ARBA" id="ARBA00012564"/>
    </source>
</evidence>
<dbReference type="Pfam" id="PF17900">
    <property type="entry name" value="Peptidase_M1_N"/>
    <property type="match status" value="1"/>
</dbReference>
<accession>A0ABW2DSX0</accession>
<dbReference type="SUPFAM" id="SSF63737">
    <property type="entry name" value="Leukotriene A4 hydrolase N-terminal domain"/>
    <property type="match status" value="1"/>
</dbReference>
<dbReference type="SUPFAM" id="SSF55486">
    <property type="entry name" value="Metalloproteases ('zincins'), catalytic domain"/>
    <property type="match status" value="1"/>
</dbReference>
<comment type="catalytic activity">
    <reaction evidence="1">
        <text>Release of an N-terminal amino acid, Xaa-|-Yaa- from a peptide, amide or arylamide. Xaa is preferably Ala, but may be most amino acids including Pro (slow action). When a terminal hydrophobic residue is followed by a prolyl residue, the two may be released as an intact Xaa-Pro dipeptide.</text>
        <dbReference type="EC" id="3.4.11.2"/>
    </reaction>
</comment>
<keyword evidence="15" id="KW-0031">Aminopeptidase</keyword>
<keyword evidence="11" id="KW-0862">Zinc</keyword>
<dbReference type="InterPro" id="IPR045357">
    <property type="entry name" value="Aminopeptidase_N-like_N"/>
</dbReference>
<keyword evidence="9" id="KW-0479">Metal-binding</keyword>
<dbReference type="SMART" id="SM01263">
    <property type="entry name" value="Leuk-A4-hydro_C"/>
    <property type="match status" value="1"/>
</dbReference>
<dbReference type="InterPro" id="IPR042097">
    <property type="entry name" value="Aminopeptidase_N-like_N_sf"/>
</dbReference>
<dbReference type="InterPro" id="IPR027268">
    <property type="entry name" value="Peptidase_M4/M1_CTD_sf"/>
</dbReference>
<dbReference type="Pfam" id="PF09127">
    <property type="entry name" value="Leuk-A4-hydro_C"/>
    <property type="match status" value="1"/>
</dbReference>
<dbReference type="PANTHER" id="PTHR45726">
    <property type="entry name" value="LEUKOTRIENE A-4 HYDROLASE"/>
    <property type="match status" value="1"/>
</dbReference>
<evidence type="ECO:0000256" key="9">
    <source>
        <dbReference type="ARBA" id="ARBA00022723"/>
    </source>
</evidence>
<dbReference type="Gene3D" id="3.30.2010.30">
    <property type="match status" value="1"/>
</dbReference>
<dbReference type="InterPro" id="IPR034015">
    <property type="entry name" value="M1_LTA4H"/>
</dbReference>
<dbReference type="InterPro" id="IPR016024">
    <property type="entry name" value="ARM-type_fold"/>
</dbReference>
<comment type="caution">
    <text evidence="15">The sequence shown here is derived from an EMBL/GenBank/DDBJ whole genome shotgun (WGS) entry which is preliminary data.</text>
</comment>
<keyword evidence="16" id="KW-1185">Reference proteome</keyword>
<dbReference type="RefSeq" id="WP_066621236.1">
    <property type="nucleotide sequence ID" value="NZ_JBHSYQ010000016.1"/>
</dbReference>
<evidence type="ECO:0000313" key="15">
    <source>
        <dbReference type="EMBL" id="MFC6999548.1"/>
    </source>
</evidence>
<proteinExistence type="inferred from homology"/>
<evidence type="ECO:0000256" key="4">
    <source>
        <dbReference type="ARBA" id="ARBA00010136"/>
    </source>
</evidence>
<keyword evidence="12" id="KW-0482">Metalloprotease</keyword>
<keyword evidence="10 15" id="KW-0378">Hydrolase</keyword>
<feature type="compositionally biased region" description="Polar residues" evidence="13">
    <location>
        <begin position="1"/>
        <end position="16"/>
    </location>
</feature>
<comment type="similarity">
    <text evidence="4">Belongs to the peptidase M1 family.</text>
</comment>
<protein>
    <recommendedName>
        <fullName evidence="6">Aminopeptidase N</fullName>
        <ecNumber evidence="5">3.4.11.2</ecNumber>
    </recommendedName>
</protein>
<evidence type="ECO:0000256" key="2">
    <source>
        <dbReference type="ARBA" id="ARBA00001947"/>
    </source>
</evidence>
<dbReference type="EC" id="3.4.11.2" evidence="5"/>
<feature type="domain" description="Peptidase M1 leukotriene A4 hydrolase/aminopeptidase C-terminal" evidence="14">
    <location>
        <begin position="458"/>
        <end position="596"/>
    </location>
</feature>
<name>A0ABW2DSX0_9BACT</name>
<dbReference type="Pfam" id="PF01433">
    <property type="entry name" value="Peptidase_M1"/>
    <property type="match status" value="1"/>
</dbReference>
<dbReference type="InterPro" id="IPR014782">
    <property type="entry name" value="Peptidase_M1_dom"/>
</dbReference>
<dbReference type="Gene3D" id="1.10.390.10">
    <property type="entry name" value="Neutral Protease Domain 2"/>
    <property type="match status" value="1"/>
</dbReference>
<evidence type="ECO:0000256" key="3">
    <source>
        <dbReference type="ARBA" id="ARBA00004496"/>
    </source>
</evidence>
<evidence type="ECO:0000313" key="16">
    <source>
        <dbReference type="Proteomes" id="UP001596405"/>
    </source>
</evidence>
<dbReference type="EMBL" id="JBHSYQ010000016">
    <property type="protein sequence ID" value="MFC6999548.1"/>
    <property type="molecule type" value="Genomic_DNA"/>
</dbReference>
<dbReference type="InterPro" id="IPR001930">
    <property type="entry name" value="Peptidase_M1"/>
</dbReference>
<dbReference type="GO" id="GO:0004177">
    <property type="term" value="F:aminopeptidase activity"/>
    <property type="evidence" value="ECO:0007669"/>
    <property type="project" value="UniProtKB-KW"/>
</dbReference>
<dbReference type="PRINTS" id="PR00756">
    <property type="entry name" value="ALADIPTASE"/>
</dbReference>
<evidence type="ECO:0000256" key="1">
    <source>
        <dbReference type="ARBA" id="ARBA00000098"/>
    </source>
</evidence>
<dbReference type="Gene3D" id="1.25.40.320">
    <property type="entry name" value="Peptidase M1, leukotriene A4 hydrolase/aminopeptidase C-terminal domain"/>
    <property type="match status" value="1"/>
</dbReference>
<dbReference type="PANTHER" id="PTHR45726:SF3">
    <property type="entry name" value="LEUKOTRIENE A-4 HYDROLASE"/>
    <property type="match status" value="1"/>
</dbReference>
<evidence type="ECO:0000256" key="12">
    <source>
        <dbReference type="ARBA" id="ARBA00023049"/>
    </source>
</evidence>
<evidence type="ECO:0000256" key="10">
    <source>
        <dbReference type="ARBA" id="ARBA00022801"/>
    </source>
</evidence>
<sequence>MDLTNTLHHQNQSDPHSFSKPKEAKITHVDWVLKIDFSLKKISGAGTYFVQHKNAPEVVLDVKGILIQKVTLDDNPEGIEFKLSEENPILGNGLHIPLKQGTEKVVIHFETQPDAAALQWLEPSQTAGKVFPFLFTQSQAILARTWLPCQDSPSVRFTYTAQVTIPPHLLPLMSADNPQCKNETGIYYFMMEQPIPSYLLSLAVGDLEFAPVGGRCGVYAEPVSLENAAWEFAETEKMLKTAEQLYGHYLWGRYDLLVLPPSFPFGGMENPKLTFATPTIIAGDRSLTSLVAHELAHSWSGNLVTNATWNDFWLNEGFTVYFERRIMEHLYGQEYAEMLHTLGYQDLLQTLKELPEHDTSLKLDLSGRDPDEGLTEIAYEKGNYFLRHLERLVGREKFDQFVTTYFSTFSFQSMDTECFIEFLEKELINGNEELRQQVNLNAWIYSPGLPATIPAPQAVLFEKVEQELQRWREGTKPVELETSNWSSHEWQYFLRSLPSEITESKLSELDQAYNFTQSGNSEVLAEWLLIAVHHQYQSAYEALENFLTHVGRRKFLMPLYKALLHTQEGTALAKKIYSKARPNYHAVAYTSIDQLLEAK</sequence>
<evidence type="ECO:0000256" key="13">
    <source>
        <dbReference type="SAM" id="MobiDB-lite"/>
    </source>
</evidence>